<keyword evidence="9 12" id="KW-0560">Oxidoreductase</keyword>
<dbReference type="InterPro" id="IPR013785">
    <property type="entry name" value="Aldolase_TIM"/>
</dbReference>
<evidence type="ECO:0000256" key="12">
    <source>
        <dbReference type="PIRNR" id="PIRNR006621"/>
    </source>
</evidence>
<keyword evidence="6 12" id="KW-0819">tRNA processing</keyword>
<organism evidence="16 17">
    <name type="scientific">Candidatus Amunia macphersoniae</name>
    <dbReference type="NCBI Taxonomy" id="3127014"/>
    <lineage>
        <taxon>Bacteria</taxon>
        <taxon>Bacillati</taxon>
        <taxon>Candidatus Dormiibacterota</taxon>
        <taxon>Candidatus Dormibacteria</taxon>
        <taxon>Candidatus Aeolococcales</taxon>
        <taxon>Candidatus Aeolococcaceae</taxon>
        <taxon>Candidatus Amunia</taxon>
    </lineage>
</organism>
<dbReference type="GO" id="GO:0000049">
    <property type="term" value="F:tRNA binding"/>
    <property type="evidence" value="ECO:0007669"/>
    <property type="project" value="UniProtKB-KW"/>
</dbReference>
<evidence type="ECO:0000256" key="11">
    <source>
        <dbReference type="ARBA" id="ARBA00048802"/>
    </source>
</evidence>
<comment type="caution">
    <text evidence="16">The sequence shown here is derived from an EMBL/GenBank/DDBJ whole genome shotgun (WGS) entry which is preliminary data.</text>
</comment>
<keyword evidence="5 12" id="KW-0288">FMN</keyword>
<keyword evidence="14" id="KW-0547">Nucleotide-binding</keyword>
<keyword evidence="3" id="KW-0820">tRNA-binding</keyword>
<dbReference type="NCBIfam" id="TIGR00737">
    <property type="entry name" value="nifR3_yhdG"/>
    <property type="match status" value="1"/>
</dbReference>
<comment type="cofactor">
    <cofactor evidence="1 12 14">
        <name>FMN</name>
        <dbReference type="ChEBI" id="CHEBI:58210"/>
    </cofactor>
</comment>
<comment type="function">
    <text evidence="2 12">Catalyzes the synthesis of 5,6-dihydrouridine (D), a modified base found in the D-loop of most tRNAs, via the reduction of the C5-C6 double bond in target uridines.</text>
</comment>
<evidence type="ECO:0000313" key="17">
    <source>
        <dbReference type="Proteomes" id="UP000614410"/>
    </source>
</evidence>
<accession>A0A934KNA2</accession>
<proteinExistence type="inferred from homology"/>
<dbReference type="InterPro" id="IPR018517">
    <property type="entry name" value="tRNA_hU_synthase_CS"/>
</dbReference>
<evidence type="ECO:0000256" key="13">
    <source>
        <dbReference type="PIRSR" id="PIRSR006621-1"/>
    </source>
</evidence>
<dbReference type="InterPro" id="IPR004652">
    <property type="entry name" value="DusB-like"/>
</dbReference>
<dbReference type="PROSITE" id="PS01136">
    <property type="entry name" value="UPF0034"/>
    <property type="match status" value="1"/>
</dbReference>
<feature type="binding site" evidence="14">
    <location>
        <position position="179"/>
    </location>
    <ligand>
        <name>FMN</name>
        <dbReference type="ChEBI" id="CHEBI:58210"/>
    </ligand>
</feature>
<dbReference type="PIRSF" id="PIRSF006621">
    <property type="entry name" value="Dus"/>
    <property type="match status" value="1"/>
</dbReference>
<keyword evidence="7" id="KW-0521">NADP</keyword>
<dbReference type="AlphaFoldDB" id="A0A934KNA2"/>
<dbReference type="PANTHER" id="PTHR45846">
    <property type="entry name" value="TRNA-DIHYDROURIDINE(47) SYNTHASE [NAD(P)(+)]-LIKE"/>
    <property type="match status" value="1"/>
</dbReference>
<gene>
    <name evidence="16" type="primary">dusB</name>
    <name evidence="16" type="ORF">JF887_05630</name>
</gene>
<dbReference type="Gene3D" id="1.10.1200.80">
    <property type="entry name" value="Putative flavin oxidoreducatase, domain 2"/>
    <property type="match status" value="1"/>
</dbReference>
<reference evidence="16 17" key="1">
    <citation type="submission" date="2020-10" db="EMBL/GenBank/DDBJ databases">
        <title>Ca. Dormibacterota MAGs.</title>
        <authorList>
            <person name="Montgomery K."/>
        </authorList>
    </citation>
    <scope>NUCLEOTIDE SEQUENCE [LARGE SCALE GENOMIC DNA]</scope>
    <source>
        <strain evidence="16">Mitchell_Peninsula_5</strain>
    </source>
</reference>
<feature type="binding site" evidence="14">
    <location>
        <begin position="26"/>
        <end position="28"/>
    </location>
    <ligand>
        <name>FMN</name>
        <dbReference type="ChEBI" id="CHEBI:58210"/>
    </ligand>
</feature>
<dbReference type="SUPFAM" id="SSF51395">
    <property type="entry name" value="FMN-linked oxidoreductases"/>
    <property type="match status" value="1"/>
</dbReference>
<feature type="binding site" evidence="14">
    <location>
        <begin position="234"/>
        <end position="235"/>
    </location>
    <ligand>
        <name>FMN</name>
        <dbReference type="ChEBI" id="CHEBI:58210"/>
    </ligand>
</feature>
<dbReference type="Gene3D" id="3.20.20.70">
    <property type="entry name" value="Aldolase class I"/>
    <property type="match status" value="1"/>
</dbReference>
<evidence type="ECO:0000256" key="8">
    <source>
        <dbReference type="ARBA" id="ARBA00022884"/>
    </source>
</evidence>
<dbReference type="PANTHER" id="PTHR45846:SF1">
    <property type="entry name" value="TRNA-DIHYDROURIDINE(47) SYNTHASE [NAD(P)(+)]-LIKE"/>
    <property type="match status" value="1"/>
</dbReference>
<evidence type="ECO:0000256" key="9">
    <source>
        <dbReference type="ARBA" id="ARBA00023002"/>
    </source>
</evidence>
<dbReference type="EMBL" id="JAEKNN010000026">
    <property type="protein sequence ID" value="MBJ7608895.1"/>
    <property type="molecule type" value="Genomic_DNA"/>
</dbReference>
<protein>
    <recommendedName>
        <fullName evidence="12">tRNA-dihydrouridine synthase</fullName>
        <ecNumber evidence="12">1.3.1.-</ecNumber>
    </recommendedName>
</protein>
<dbReference type="CDD" id="cd02801">
    <property type="entry name" value="DUS_like_FMN"/>
    <property type="match status" value="1"/>
</dbReference>
<evidence type="ECO:0000256" key="7">
    <source>
        <dbReference type="ARBA" id="ARBA00022857"/>
    </source>
</evidence>
<feature type="binding site" evidence="14">
    <location>
        <position position="149"/>
    </location>
    <ligand>
        <name>FMN</name>
        <dbReference type="ChEBI" id="CHEBI:58210"/>
    </ligand>
</feature>
<comment type="catalytic activity">
    <reaction evidence="11">
        <text>a 5,6-dihydrouridine in tRNA + NAD(+) = a uridine in tRNA + NADH + H(+)</text>
        <dbReference type="Rhea" id="RHEA:54452"/>
        <dbReference type="Rhea" id="RHEA-COMP:13339"/>
        <dbReference type="Rhea" id="RHEA-COMP:13887"/>
        <dbReference type="ChEBI" id="CHEBI:15378"/>
        <dbReference type="ChEBI" id="CHEBI:57540"/>
        <dbReference type="ChEBI" id="CHEBI:57945"/>
        <dbReference type="ChEBI" id="CHEBI:65315"/>
        <dbReference type="ChEBI" id="CHEBI:74443"/>
    </reaction>
</comment>
<dbReference type="Pfam" id="PF01207">
    <property type="entry name" value="Dus"/>
    <property type="match status" value="1"/>
</dbReference>
<dbReference type="GO" id="GO:0017150">
    <property type="term" value="F:tRNA dihydrouridine synthase activity"/>
    <property type="evidence" value="ECO:0007669"/>
    <property type="project" value="InterPro"/>
</dbReference>
<evidence type="ECO:0000313" key="16">
    <source>
        <dbReference type="EMBL" id="MBJ7608895.1"/>
    </source>
</evidence>
<keyword evidence="8" id="KW-0694">RNA-binding</keyword>
<evidence type="ECO:0000256" key="2">
    <source>
        <dbReference type="ARBA" id="ARBA00002790"/>
    </source>
</evidence>
<feature type="active site" description="Proton donor" evidence="13">
    <location>
        <position position="110"/>
    </location>
</feature>
<evidence type="ECO:0000256" key="10">
    <source>
        <dbReference type="ARBA" id="ARBA00048205"/>
    </source>
</evidence>
<evidence type="ECO:0000256" key="1">
    <source>
        <dbReference type="ARBA" id="ARBA00001917"/>
    </source>
</evidence>
<dbReference type="EC" id="1.3.1.-" evidence="12"/>
<feature type="binding site" evidence="14">
    <location>
        <position position="80"/>
    </location>
    <ligand>
        <name>FMN</name>
        <dbReference type="ChEBI" id="CHEBI:58210"/>
    </ligand>
</feature>
<evidence type="ECO:0000256" key="14">
    <source>
        <dbReference type="PIRSR" id="PIRSR006621-2"/>
    </source>
</evidence>
<name>A0A934KNA2_9BACT</name>
<dbReference type="Proteomes" id="UP000614410">
    <property type="component" value="Unassembled WGS sequence"/>
</dbReference>
<comment type="catalytic activity">
    <reaction evidence="10">
        <text>a 5,6-dihydrouridine in tRNA + NADP(+) = a uridine in tRNA + NADPH + H(+)</text>
        <dbReference type="Rhea" id="RHEA:23624"/>
        <dbReference type="Rhea" id="RHEA-COMP:13339"/>
        <dbReference type="Rhea" id="RHEA-COMP:13887"/>
        <dbReference type="ChEBI" id="CHEBI:15378"/>
        <dbReference type="ChEBI" id="CHEBI:57783"/>
        <dbReference type="ChEBI" id="CHEBI:58349"/>
        <dbReference type="ChEBI" id="CHEBI:65315"/>
        <dbReference type="ChEBI" id="CHEBI:74443"/>
    </reaction>
</comment>
<evidence type="ECO:0000256" key="3">
    <source>
        <dbReference type="ARBA" id="ARBA00022555"/>
    </source>
</evidence>
<comment type="similarity">
    <text evidence="12">Belongs to the dus family.</text>
</comment>
<sequence length="346" mass="36241">MALAAPPRPRLRIGSLELSSQVLIAPMVGITDVPCRQLALEMGAGLVSTEMVASEAVVRSLEASLHLLDFPPGIGPAGAQLVGCDAAVMAAAAQVCVQRGAVTVDVNLGCPVKKVVGRGSGAALARDVGATAAVLRAIVGSVDVPVTAKMRLGWDSRSINAPELARALADVGVAAVTVHGRTRCQGYAGSADWAEIARVKEAVDIPVIGSGDVEDLHLVEQRINDGTVDGVVIARGMLGNFWLIRQATQLLATGERLDDLSFAERLALCRRHLDLLISYHGAERALRIGRKYVAWSIKGCNGAARLRAMVQDLDSLDALDTIFDMATSAGPGPQGWFRPVFTSGEG</sequence>
<dbReference type="InterPro" id="IPR035587">
    <property type="entry name" value="DUS-like_FMN-bd"/>
</dbReference>
<evidence type="ECO:0000256" key="5">
    <source>
        <dbReference type="ARBA" id="ARBA00022643"/>
    </source>
</evidence>
<evidence type="ECO:0000256" key="6">
    <source>
        <dbReference type="ARBA" id="ARBA00022694"/>
    </source>
</evidence>
<dbReference type="InterPro" id="IPR001269">
    <property type="entry name" value="DUS_fam"/>
</dbReference>
<dbReference type="InterPro" id="IPR024036">
    <property type="entry name" value="tRNA-dHydroUridine_Synthase_C"/>
</dbReference>
<dbReference type="GO" id="GO:0050660">
    <property type="term" value="F:flavin adenine dinucleotide binding"/>
    <property type="evidence" value="ECO:0007669"/>
    <property type="project" value="InterPro"/>
</dbReference>
<evidence type="ECO:0000256" key="4">
    <source>
        <dbReference type="ARBA" id="ARBA00022630"/>
    </source>
</evidence>
<keyword evidence="4 12" id="KW-0285">Flavoprotein</keyword>
<evidence type="ECO:0000259" key="15">
    <source>
        <dbReference type="Pfam" id="PF01207"/>
    </source>
</evidence>
<feature type="domain" description="DUS-like FMN-binding" evidence="15">
    <location>
        <begin position="24"/>
        <end position="316"/>
    </location>
</feature>